<accession>A0ABN2YLJ6</accession>
<dbReference type="EMBL" id="BAAAQQ010000013">
    <property type="protein sequence ID" value="GAA2128280.1"/>
    <property type="molecule type" value="Genomic_DNA"/>
</dbReference>
<name>A0ABN2YLJ6_9ACTN</name>
<reference evidence="2 3" key="1">
    <citation type="journal article" date="2019" name="Int. J. Syst. Evol. Microbiol.">
        <title>The Global Catalogue of Microorganisms (GCM) 10K type strain sequencing project: providing services to taxonomists for standard genome sequencing and annotation.</title>
        <authorList>
            <consortium name="The Broad Institute Genomics Platform"/>
            <consortium name="The Broad Institute Genome Sequencing Center for Infectious Disease"/>
            <person name="Wu L."/>
            <person name="Ma J."/>
        </authorList>
    </citation>
    <scope>NUCLEOTIDE SEQUENCE [LARGE SCALE GENOMIC DNA]</scope>
    <source>
        <strain evidence="2 3">JCM 16021</strain>
    </source>
</reference>
<evidence type="ECO:0000313" key="3">
    <source>
        <dbReference type="Proteomes" id="UP001500575"/>
    </source>
</evidence>
<protein>
    <submittedName>
        <fullName evidence="2">Uncharacterized protein</fullName>
    </submittedName>
</protein>
<comment type="caution">
    <text evidence="2">The sequence shown here is derived from an EMBL/GenBank/DDBJ whole genome shotgun (WGS) entry which is preliminary data.</text>
</comment>
<proteinExistence type="predicted"/>
<keyword evidence="3" id="KW-1185">Reference proteome</keyword>
<evidence type="ECO:0000256" key="1">
    <source>
        <dbReference type="SAM" id="MobiDB-lite"/>
    </source>
</evidence>
<evidence type="ECO:0000313" key="2">
    <source>
        <dbReference type="EMBL" id="GAA2128280.1"/>
    </source>
</evidence>
<dbReference type="Proteomes" id="UP001500575">
    <property type="component" value="Unassembled WGS sequence"/>
</dbReference>
<gene>
    <name evidence="2" type="ORF">GCM10009843_28480</name>
</gene>
<organism evidence="2 3">
    <name type="scientific">Nocardioides bigeumensis</name>
    <dbReference type="NCBI Taxonomy" id="433657"/>
    <lineage>
        <taxon>Bacteria</taxon>
        <taxon>Bacillati</taxon>
        <taxon>Actinomycetota</taxon>
        <taxon>Actinomycetes</taxon>
        <taxon>Propionibacteriales</taxon>
        <taxon>Nocardioidaceae</taxon>
        <taxon>Nocardioides</taxon>
    </lineage>
</organism>
<sequence length="126" mass="13287">MVEEVAASPVVEQRACERRVETTPGGRGSRTELDALDVDAHGDVRGLGPYVSAVADLHDQLRRASAISLVGTHVTVSPAPIKTRNSRPDTCRSSSTAQRSRGYLVAAHRVRLSCPAAVAGTVIEGT</sequence>
<feature type="region of interest" description="Disordered" evidence="1">
    <location>
        <begin position="78"/>
        <end position="98"/>
    </location>
</feature>